<dbReference type="PROSITE" id="PS51450">
    <property type="entry name" value="LRR"/>
    <property type="match status" value="1"/>
</dbReference>
<feature type="compositionally biased region" description="Basic and acidic residues" evidence="5">
    <location>
        <begin position="147"/>
        <end position="156"/>
    </location>
</feature>
<feature type="compositionally biased region" description="Acidic residues" evidence="5">
    <location>
        <begin position="157"/>
        <end position="230"/>
    </location>
</feature>
<dbReference type="InterPro" id="IPR003603">
    <property type="entry name" value="U2A'_phosphoprotein32A_C"/>
</dbReference>
<dbReference type="GO" id="GO:0005634">
    <property type="term" value="C:nucleus"/>
    <property type="evidence" value="ECO:0007669"/>
    <property type="project" value="UniProtKB-SubCell"/>
</dbReference>
<feature type="domain" description="U2A'/phosphoprotein 32 family A C-terminal" evidence="6">
    <location>
        <begin position="128"/>
        <end position="146"/>
    </location>
</feature>
<dbReference type="AlphaFoldDB" id="Q4SHJ6"/>
<dbReference type="SMART" id="SM00446">
    <property type="entry name" value="LRRcap"/>
    <property type="match status" value="1"/>
</dbReference>
<dbReference type="GO" id="GO:0042981">
    <property type="term" value="P:regulation of apoptotic process"/>
    <property type="evidence" value="ECO:0007669"/>
    <property type="project" value="TreeGrafter"/>
</dbReference>
<dbReference type="InterPro" id="IPR032675">
    <property type="entry name" value="LRR_dom_sf"/>
</dbReference>
<protein>
    <recommendedName>
        <fullName evidence="4">Acidic leucine-rich nuclear phosphoprotein 32 family member</fullName>
    </recommendedName>
</protein>
<sequence>MDMRKRIHLELRNRTPSDVKELVLDNCRSNDGKIEGLTDEFEELEFLSTINVGLTTVAHLPKLNKLKKLELSDNRISGGLEVLAEKCPNLTHLNLSGNKIKDLSTIEPLKDLGTLKSLDLFNCEVTNLNEYRDSVFKLLPQLTYLDGYDKDDKEAPDSDAEVYAEGLDDEDDDEDDVDEEEYDEDAAPGDEEEEEGEDDEEEEEDLSGEEEEEEDLNDREVDDEDEEEEERGQKRKRELDEEGEEDED</sequence>
<dbReference type="InterPro" id="IPR045081">
    <property type="entry name" value="AN32"/>
</dbReference>
<dbReference type="KEGG" id="tng:GSTEN00018122G001"/>
<evidence type="ECO:0000313" key="7">
    <source>
        <dbReference type="EMBL" id="CAF99886.1"/>
    </source>
</evidence>
<name>Q4SHJ6_TETNG</name>
<dbReference type="FunFam" id="3.80.10.10:FF:000003">
    <property type="entry name" value="Acidic leucine-rich nuclear phosphoprotein 32 family member A"/>
    <property type="match status" value="1"/>
</dbReference>
<comment type="caution">
    <text evidence="7">The sequence shown here is derived from an EMBL/GenBank/DDBJ whole genome shotgun (WGS) entry which is preliminary data.</text>
</comment>
<comment type="subcellular location">
    <subcellularLocation>
        <location evidence="4">Nucleus</location>
    </subcellularLocation>
</comment>
<dbReference type="PANTHER" id="PTHR11375">
    <property type="entry name" value="ACIDIC LEUCINE-RICH NUCLEAR PHOSPHOPROTEIN 32"/>
    <property type="match status" value="1"/>
</dbReference>
<evidence type="ECO:0000259" key="6">
    <source>
        <dbReference type="SMART" id="SM00446"/>
    </source>
</evidence>
<evidence type="ECO:0000256" key="1">
    <source>
        <dbReference type="ARBA" id="ARBA00022614"/>
    </source>
</evidence>
<accession>Q4SHJ6</accession>
<evidence type="ECO:0000256" key="4">
    <source>
        <dbReference type="RuleBase" id="RU369103"/>
    </source>
</evidence>
<keyword evidence="2" id="KW-0677">Repeat</keyword>
<dbReference type="GO" id="GO:0042393">
    <property type="term" value="F:histone binding"/>
    <property type="evidence" value="ECO:0007669"/>
    <property type="project" value="TreeGrafter"/>
</dbReference>
<keyword evidence="1 4" id="KW-0433">Leucine-rich repeat</keyword>
<dbReference type="Gene3D" id="3.80.10.10">
    <property type="entry name" value="Ribonuclease Inhibitor"/>
    <property type="match status" value="1"/>
</dbReference>
<evidence type="ECO:0000256" key="3">
    <source>
        <dbReference type="ARBA" id="ARBA00025777"/>
    </source>
</evidence>
<dbReference type="Pfam" id="PF14580">
    <property type="entry name" value="LRR_9"/>
    <property type="match status" value="1"/>
</dbReference>
<keyword evidence="4" id="KW-0539">Nucleus</keyword>
<dbReference type="PANTHER" id="PTHR11375:SF1">
    <property type="entry name" value="ACIDIC LEUCINE-RICH NUCLEAR PHOSPHOPROTEIN 32 FAMILY MEMBER A"/>
    <property type="match status" value="1"/>
</dbReference>
<dbReference type="OrthoDB" id="2160613at2759"/>
<reference evidence="7" key="1">
    <citation type="journal article" date="2004" name="Nature">
        <title>Genome duplication in the teleost fish Tetraodon nigroviridis reveals the early vertebrate proto-karyotype.</title>
        <authorList>
            <person name="Jaillon O."/>
            <person name="Aury J.-M."/>
            <person name="Brunet F."/>
            <person name="Petit J.-L."/>
            <person name="Stange-Thomann N."/>
            <person name="Mauceli E."/>
            <person name="Bouneau L."/>
            <person name="Fischer C."/>
            <person name="Ozouf-Costaz C."/>
            <person name="Bernot A."/>
            <person name="Nicaud S."/>
            <person name="Jaffe D."/>
            <person name="Fisher S."/>
            <person name="Lutfalla G."/>
            <person name="Dossat C."/>
            <person name="Segurens B."/>
            <person name="Dasilva C."/>
            <person name="Salanoubat M."/>
            <person name="Levy M."/>
            <person name="Boudet N."/>
            <person name="Castellano S."/>
            <person name="Anthouard V."/>
            <person name="Jubin C."/>
            <person name="Castelli V."/>
            <person name="Katinka M."/>
            <person name="Vacherie B."/>
            <person name="Biemont C."/>
            <person name="Skalli Z."/>
            <person name="Cattolico L."/>
            <person name="Poulain J."/>
            <person name="De Berardinis V."/>
            <person name="Cruaud C."/>
            <person name="Duprat S."/>
            <person name="Brottier P."/>
            <person name="Coutanceau J.-P."/>
            <person name="Gouzy J."/>
            <person name="Parra G."/>
            <person name="Lardier G."/>
            <person name="Chapple C."/>
            <person name="McKernan K.J."/>
            <person name="McEwan P."/>
            <person name="Bosak S."/>
            <person name="Kellis M."/>
            <person name="Volff J.-N."/>
            <person name="Guigo R."/>
            <person name="Zody M.C."/>
            <person name="Mesirov J."/>
            <person name="Lindblad-Toh K."/>
            <person name="Birren B."/>
            <person name="Nusbaum C."/>
            <person name="Kahn D."/>
            <person name="Robinson-Rechavi M."/>
            <person name="Laudet V."/>
            <person name="Schachter V."/>
            <person name="Quetier F."/>
            <person name="Saurin W."/>
            <person name="Scarpelli C."/>
            <person name="Wincker P."/>
            <person name="Lander E.S."/>
            <person name="Weissenbach J."/>
            <person name="Roest Crollius H."/>
        </authorList>
    </citation>
    <scope>NUCLEOTIDE SEQUENCE [LARGE SCALE GENOMIC DNA]</scope>
</reference>
<feature type="non-terminal residue" evidence="7">
    <location>
        <position position="248"/>
    </location>
</feature>
<organism evidence="7">
    <name type="scientific">Tetraodon nigroviridis</name>
    <name type="common">Spotted green pufferfish</name>
    <name type="synonym">Chelonodon nigroviridis</name>
    <dbReference type="NCBI Taxonomy" id="99883"/>
    <lineage>
        <taxon>Eukaryota</taxon>
        <taxon>Metazoa</taxon>
        <taxon>Chordata</taxon>
        <taxon>Craniata</taxon>
        <taxon>Vertebrata</taxon>
        <taxon>Euteleostomi</taxon>
        <taxon>Actinopterygii</taxon>
        <taxon>Neopterygii</taxon>
        <taxon>Teleostei</taxon>
        <taxon>Neoteleostei</taxon>
        <taxon>Acanthomorphata</taxon>
        <taxon>Eupercaria</taxon>
        <taxon>Tetraodontiformes</taxon>
        <taxon>Tetradontoidea</taxon>
        <taxon>Tetraodontidae</taxon>
        <taxon>Tetraodon</taxon>
    </lineage>
</organism>
<dbReference type="EMBL" id="CAAE01014581">
    <property type="protein sequence ID" value="CAF99886.1"/>
    <property type="molecule type" value="Genomic_DNA"/>
</dbReference>
<feature type="region of interest" description="Disordered" evidence="5">
    <location>
        <begin position="147"/>
        <end position="248"/>
    </location>
</feature>
<evidence type="ECO:0000256" key="2">
    <source>
        <dbReference type="ARBA" id="ARBA00022737"/>
    </source>
</evidence>
<proteinExistence type="inferred from homology"/>
<reference evidence="7" key="2">
    <citation type="submission" date="2004-02" db="EMBL/GenBank/DDBJ databases">
        <authorList>
            <consortium name="Genoscope"/>
            <consortium name="Whitehead Institute Centre for Genome Research"/>
        </authorList>
    </citation>
    <scope>NUCLEOTIDE SEQUENCE</scope>
</reference>
<evidence type="ECO:0000256" key="5">
    <source>
        <dbReference type="SAM" id="MobiDB-lite"/>
    </source>
</evidence>
<gene>
    <name evidence="7" type="ORF">GSTENG00018122001</name>
</gene>
<comment type="similarity">
    <text evidence="3 4">Belongs to the ANP32 family.</text>
</comment>
<dbReference type="SUPFAM" id="SSF52058">
    <property type="entry name" value="L domain-like"/>
    <property type="match status" value="1"/>
</dbReference>
<dbReference type="InterPro" id="IPR001611">
    <property type="entry name" value="Leu-rich_rpt"/>
</dbReference>
<comment type="function">
    <text evidence="4">Multifunctional protein that is involved in the regulation of many processes.</text>
</comment>